<proteinExistence type="predicted"/>
<keyword evidence="2" id="KW-1185">Reference proteome</keyword>
<dbReference type="EMBL" id="JBFOLJ010000010">
    <property type="protein sequence ID" value="KAL2500758.1"/>
    <property type="molecule type" value="Genomic_DNA"/>
</dbReference>
<dbReference type="AlphaFoldDB" id="A0ABD1SK78"/>
<sequence length="126" mass="13716">MILRILEPRCFIAPLPTLDVALAELISEDIHQKTRVVHSTDLVMANVHSTTSTVVATAASSKLCCFNVQCHYCKKKCHLIFYCAKKKDKDARDALHILIPPKAVALESSSIPALSSSTAADLEAIV</sequence>
<comment type="caution">
    <text evidence="1">The sequence shown here is derived from an EMBL/GenBank/DDBJ whole genome shotgun (WGS) entry which is preliminary data.</text>
</comment>
<gene>
    <name evidence="1" type="ORF">Fot_34606</name>
</gene>
<evidence type="ECO:0000313" key="1">
    <source>
        <dbReference type="EMBL" id="KAL2500758.1"/>
    </source>
</evidence>
<reference evidence="2" key="1">
    <citation type="submission" date="2024-07" db="EMBL/GenBank/DDBJ databases">
        <title>Two chromosome-level genome assemblies of Korean endemic species Abeliophyllum distichum and Forsythia ovata (Oleaceae).</title>
        <authorList>
            <person name="Jang H."/>
        </authorList>
    </citation>
    <scope>NUCLEOTIDE SEQUENCE [LARGE SCALE GENOMIC DNA]</scope>
</reference>
<organism evidence="1 2">
    <name type="scientific">Forsythia ovata</name>
    <dbReference type="NCBI Taxonomy" id="205694"/>
    <lineage>
        <taxon>Eukaryota</taxon>
        <taxon>Viridiplantae</taxon>
        <taxon>Streptophyta</taxon>
        <taxon>Embryophyta</taxon>
        <taxon>Tracheophyta</taxon>
        <taxon>Spermatophyta</taxon>
        <taxon>Magnoliopsida</taxon>
        <taxon>eudicotyledons</taxon>
        <taxon>Gunneridae</taxon>
        <taxon>Pentapetalae</taxon>
        <taxon>asterids</taxon>
        <taxon>lamiids</taxon>
        <taxon>Lamiales</taxon>
        <taxon>Oleaceae</taxon>
        <taxon>Forsythieae</taxon>
        <taxon>Forsythia</taxon>
    </lineage>
</organism>
<name>A0ABD1SK78_9LAMI</name>
<accession>A0ABD1SK78</accession>
<dbReference type="Proteomes" id="UP001604277">
    <property type="component" value="Unassembled WGS sequence"/>
</dbReference>
<evidence type="ECO:0000313" key="2">
    <source>
        <dbReference type="Proteomes" id="UP001604277"/>
    </source>
</evidence>
<protein>
    <submittedName>
        <fullName evidence="1">Uncharacterized protein</fullName>
    </submittedName>
</protein>